<dbReference type="EMBL" id="SWKV01000018">
    <property type="protein sequence ID" value="KAF3041863.1"/>
    <property type="molecule type" value="Genomic_DNA"/>
</dbReference>
<dbReference type="CDD" id="cd00882">
    <property type="entry name" value="Ras_like_GTPase"/>
    <property type="match status" value="1"/>
</dbReference>
<feature type="domain" description="Dynamin N-terminal" evidence="2">
    <location>
        <begin position="111"/>
        <end position="419"/>
    </location>
</feature>
<dbReference type="Pfam" id="PF00350">
    <property type="entry name" value="Dynamin_N"/>
    <property type="match status" value="1"/>
</dbReference>
<accession>A0A9P5C2H5</accession>
<evidence type="ECO:0000313" key="3">
    <source>
        <dbReference type="EMBL" id="KAF3041863.1"/>
    </source>
</evidence>
<dbReference type="Proteomes" id="UP000758155">
    <property type="component" value="Unassembled WGS sequence"/>
</dbReference>
<keyword evidence="4" id="KW-1185">Reference proteome</keyword>
<dbReference type="SUPFAM" id="SSF52540">
    <property type="entry name" value="P-loop containing nucleoside triphosphate hydrolases"/>
    <property type="match status" value="1"/>
</dbReference>
<gene>
    <name evidence="3" type="ORF">E8E12_001591</name>
</gene>
<name>A0A9P5C2H5_9PLEO</name>
<evidence type="ECO:0000259" key="2">
    <source>
        <dbReference type="Pfam" id="PF00350"/>
    </source>
</evidence>
<dbReference type="AlphaFoldDB" id="A0A9P5C2H5"/>
<evidence type="ECO:0000313" key="4">
    <source>
        <dbReference type="Proteomes" id="UP000758155"/>
    </source>
</evidence>
<dbReference type="Gene3D" id="3.40.50.300">
    <property type="entry name" value="P-loop containing nucleotide triphosphate hydrolases"/>
    <property type="match status" value="2"/>
</dbReference>
<dbReference type="InterPro" id="IPR045063">
    <property type="entry name" value="Dynamin_N"/>
</dbReference>
<sequence>MSKRPLSPLPPVTAVTDYKCLDFEAWKAQQATLASDDNADSGCVYHPSTEDLPDHIWYSLDDQLLNQKLVQMCNDLGRPVFNCNVDDPEITDLVRALGRAKKTPRAKTVNIAVVGNQGVGKSSTINALLNRDLVDASASSSACTAFATIIEHKAGAADDTDRSDLKVTFLDLYEIRDFVEEQIKRYADVYIADEDDNDAEMEHVTEDESVDEDADEPVFDADVSDSDFSDASESPVANKKKHKKVSKTLQAGADTAEQFFRIIFNAHRDQAKEAELQEWLNRPDLEDGSFLEHCVKVASQHLAQIQAEEQGNVEYKDVKDTQLQDVRDHATNMWALVKAVTILTGSVLLRNGIRFMDLPGYGDLNQTRSAVVNEYRRKANFEMIVAKSDRYLTKTDEDRFLHRAIRHHEAKNVFLVLNKADSCLETPQSQVVRMLRTEVEEPFTTISRYLPSARASKGEDKDDVQRYRRYLIKEAQMAAGRRECDRICHKMQKKGVQVFSVSSARYLDWLDPDIEDHPLDVEGTGIPALRRSLLMLPAEANYENLRYHVRETVADVEDKVSRLLMKFNNDVDVANMHRHLLNYLPTLGTNLRSLALTAPHDLITEAWTDATKSEIAKGMEKLLKSYPEGDIAYHTFWLLLRNNGFATHGKCKSKNLNNELLQTYKDTIKKWRYRTMPKGKNVSIQLNAPVKATLREIGLRLQEASSDPELKRLVGDALKKLTRRIEQVKANLQEQLNAAVMENYRYFTTEDDIKCPIARELKNAYARINVIRMDERPKHRRGIYKQQRAELINTVTDENDGKPPLVDAISAQVKTRQCELWQAVEEEFIASVLDHFDEFAQALAELLENETYMLEAHRVIREQLAHQLVGFSKDLQTVRDQLAELDSRRAVKRARIVEIKKEVIEWR</sequence>
<evidence type="ECO:0000256" key="1">
    <source>
        <dbReference type="SAM" id="MobiDB-lite"/>
    </source>
</evidence>
<dbReference type="InterPro" id="IPR027417">
    <property type="entry name" value="P-loop_NTPase"/>
</dbReference>
<dbReference type="PANTHER" id="PTHR36681:SF3">
    <property type="entry name" value="NUCLEAR GTPASE, GERMINAL CENTER-ASSOCIATED, TANDEM DUPLICATE 3"/>
    <property type="match status" value="1"/>
</dbReference>
<feature type="region of interest" description="Disordered" evidence="1">
    <location>
        <begin position="201"/>
        <end position="243"/>
    </location>
</feature>
<comment type="caution">
    <text evidence="3">The sequence shown here is derived from an EMBL/GenBank/DDBJ whole genome shotgun (WGS) entry which is preliminary data.</text>
</comment>
<feature type="compositionally biased region" description="Acidic residues" evidence="1">
    <location>
        <begin position="207"/>
        <end position="230"/>
    </location>
</feature>
<proteinExistence type="predicted"/>
<organism evidence="3 4">
    <name type="scientific">Didymella heteroderae</name>
    <dbReference type="NCBI Taxonomy" id="1769908"/>
    <lineage>
        <taxon>Eukaryota</taxon>
        <taxon>Fungi</taxon>
        <taxon>Dikarya</taxon>
        <taxon>Ascomycota</taxon>
        <taxon>Pezizomycotina</taxon>
        <taxon>Dothideomycetes</taxon>
        <taxon>Pleosporomycetidae</taxon>
        <taxon>Pleosporales</taxon>
        <taxon>Pleosporineae</taxon>
        <taxon>Didymellaceae</taxon>
        <taxon>Didymella</taxon>
    </lineage>
</organism>
<dbReference type="PANTHER" id="PTHR36681">
    <property type="entry name" value="NUCLEAR GTPASE, GERMINAL CENTER-ASSOCIATED, TANDEM DUPLICATE 3"/>
    <property type="match status" value="1"/>
</dbReference>
<reference evidence="3" key="1">
    <citation type="submission" date="2019-04" db="EMBL/GenBank/DDBJ databases">
        <title>Sequencing of skin fungus with MAO and IRED activity.</title>
        <authorList>
            <person name="Marsaioli A.J."/>
            <person name="Bonatto J.M.C."/>
            <person name="Reis Junior O."/>
        </authorList>
    </citation>
    <scope>NUCLEOTIDE SEQUENCE</scope>
    <source>
        <strain evidence="3">28M1</strain>
    </source>
</reference>
<protein>
    <recommendedName>
        <fullName evidence="2">Dynamin N-terminal domain-containing protein</fullName>
    </recommendedName>
</protein>
<dbReference type="OrthoDB" id="3598281at2759"/>